<dbReference type="OrthoDB" id="2476687at2"/>
<gene>
    <name evidence="1" type="ORF">IJ22_18610</name>
</gene>
<dbReference type="RefSeq" id="WP_145862521.1">
    <property type="nucleotide sequence ID" value="NZ_CP013652.1"/>
</dbReference>
<organism evidence="1 2">
    <name type="scientific">Paenibacillus naphthalenovorans</name>
    <dbReference type="NCBI Taxonomy" id="162209"/>
    <lineage>
        <taxon>Bacteria</taxon>
        <taxon>Bacillati</taxon>
        <taxon>Bacillota</taxon>
        <taxon>Bacilli</taxon>
        <taxon>Bacillales</taxon>
        <taxon>Paenibacillaceae</taxon>
        <taxon>Paenibacillus</taxon>
    </lineage>
</organism>
<evidence type="ECO:0000313" key="1">
    <source>
        <dbReference type="EMBL" id="ALS22235.1"/>
    </source>
</evidence>
<protein>
    <submittedName>
        <fullName evidence="1">Uncharacterized protein</fullName>
    </submittedName>
</protein>
<dbReference type="STRING" id="162209.IJ22_18610"/>
<dbReference type="AlphaFoldDB" id="A0A0U2IM86"/>
<dbReference type="PATRIC" id="fig|162209.4.peg.1972"/>
<reference evidence="2" key="1">
    <citation type="submission" date="2015-12" db="EMBL/GenBank/DDBJ databases">
        <title>Complete genome sequences of two moderately thermophilic Paenibacillus species.</title>
        <authorList>
            <person name="Butler R.III."/>
            <person name="Wang J."/>
            <person name="Stark B.C."/>
            <person name="Pombert J.-F."/>
        </authorList>
    </citation>
    <scope>NUCLEOTIDE SEQUENCE [LARGE SCALE GENOMIC DNA]</scope>
    <source>
        <strain evidence="2">32O-Y</strain>
    </source>
</reference>
<proteinExistence type="predicted"/>
<reference evidence="1 2" key="2">
    <citation type="journal article" date="2016" name="Genome Announc.">
        <title>Complete Genome Sequences of Two Interactive Moderate Thermophiles, Paenibacillus napthalenovorans 32O-Y and Paenibacillus sp. 32O-W.</title>
        <authorList>
            <person name="Butler R.R.III."/>
            <person name="Wang J."/>
            <person name="Stark B.C."/>
            <person name="Pombert J.F."/>
        </authorList>
    </citation>
    <scope>NUCLEOTIDE SEQUENCE [LARGE SCALE GENOMIC DNA]</scope>
    <source>
        <strain evidence="1 2">32O-Y</strain>
    </source>
</reference>
<accession>A0A0U2IM86</accession>
<dbReference type="KEGG" id="pnp:IJ22_18610"/>
<name>A0A0U2IM86_9BACL</name>
<dbReference type="Proteomes" id="UP000061660">
    <property type="component" value="Chromosome"/>
</dbReference>
<dbReference type="EMBL" id="CP013652">
    <property type="protein sequence ID" value="ALS22235.1"/>
    <property type="molecule type" value="Genomic_DNA"/>
</dbReference>
<sequence length="82" mass="9737">MITIPQGVSSCLYNGIMNKIEWIQKQIEYDVNKKYELKNHLERIYKDVVEAVDFYNEHCILSGKYLKDALDELTLKYNEYLG</sequence>
<evidence type="ECO:0000313" key="2">
    <source>
        <dbReference type="Proteomes" id="UP000061660"/>
    </source>
</evidence>
<keyword evidence="2" id="KW-1185">Reference proteome</keyword>